<keyword evidence="1" id="KW-0812">Transmembrane</keyword>
<dbReference type="AlphaFoldDB" id="A0A383EMM0"/>
<organism evidence="2">
    <name type="scientific">marine metagenome</name>
    <dbReference type="NCBI Taxonomy" id="408172"/>
    <lineage>
        <taxon>unclassified sequences</taxon>
        <taxon>metagenomes</taxon>
        <taxon>ecological metagenomes</taxon>
    </lineage>
</organism>
<evidence type="ECO:0000313" key="2">
    <source>
        <dbReference type="EMBL" id="SVE58021.1"/>
    </source>
</evidence>
<protein>
    <submittedName>
        <fullName evidence="2">Uncharacterized protein</fullName>
    </submittedName>
</protein>
<name>A0A383EMM0_9ZZZZ</name>
<gene>
    <name evidence="2" type="ORF">METZ01_LOCUS510875</name>
</gene>
<keyword evidence="1" id="KW-0472">Membrane</keyword>
<accession>A0A383EMM0</accession>
<dbReference type="EMBL" id="UINC01227230">
    <property type="protein sequence ID" value="SVE58021.1"/>
    <property type="molecule type" value="Genomic_DNA"/>
</dbReference>
<keyword evidence="1" id="KW-1133">Transmembrane helix</keyword>
<proteinExistence type="predicted"/>
<feature type="transmembrane region" description="Helical" evidence="1">
    <location>
        <begin position="6"/>
        <end position="29"/>
    </location>
</feature>
<evidence type="ECO:0000256" key="1">
    <source>
        <dbReference type="SAM" id="Phobius"/>
    </source>
</evidence>
<reference evidence="2" key="1">
    <citation type="submission" date="2018-05" db="EMBL/GenBank/DDBJ databases">
        <authorList>
            <person name="Lanie J.A."/>
            <person name="Ng W.-L."/>
            <person name="Kazmierczak K.M."/>
            <person name="Andrzejewski T.M."/>
            <person name="Davidsen T.M."/>
            <person name="Wayne K.J."/>
            <person name="Tettelin H."/>
            <person name="Glass J.I."/>
            <person name="Rusch D."/>
            <person name="Podicherti R."/>
            <person name="Tsui H.-C.T."/>
            <person name="Winkler M.E."/>
        </authorList>
    </citation>
    <scope>NUCLEOTIDE SEQUENCE</scope>
</reference>
<sequence length="80" mass="9028">MDFAEGFGLVGMIFLIYAAVLAFFLPFYVMGIYNQSKEINNNLQTTFQLLNQMNENLQTMSSLLADALDKNNRFSGKGFS</sequence>